<keyword evidence="6 15" id="KW-0347">Helicase</keyword>
<keyword evidence="9 15" id="KW-0460">Magnesium</keyword>
<dbReference type="GO" id="GO:0003677">
    <property type="term" value="F:DNA binding"/>
    <property type="evidence" value="ECO:0007669"/>
    <property type="project" value="UniProtKB-UniRule"/>
</dbReference>
<dbReference type="HAMAP" id="MF_01485">
    <property type="entry name" value="RecB"/>
    <property type="match status" value="1"/>
</dbReference>
<dbReference type="SUPFAM" id="SSF52540">
    <property type="entry name" value="P-loop containing nucleoside triphosphate hydrolases"/>
    <property type="match status" value="1"/>
</dbReference>
<dbReference type="InterPro" id="IPR000212">
    <property type="entry name" value="DNA_helicase_UvrD/REP"/>
</dbReference>
<dbReference type="InterPro" id="IPR014017">
    <property type="entry name" value="DNA_helicase_UvrD-like_C"/>
</dbReference>
<evidence type="ECO:0000256" key="10">
    <source>
        <dbReference type="ARBA" id="ARBA00023125"/>
    </source>
</evidence>
<dbReference type="SUPFAM" id="SSF52980">
    <property type="entry name" value="Restriction endonuclease-like"/>
    <property type="match status" value="1"/>
</dbReference>
<evidence type="ECO:0000259" key="18">
    <source>
        <dbReference type="PROSITE" id="PS51198"/>
    </source>
</evidence>
<evidence type="ECO:0000256" key="11">
    <source>
        <dbReference type="ARBA" id="ARBA00023204"/>
    </source>
</evidence>
<evidence type="ECO:0000256" key="6">
    <source>
        <dbReference type="ARBA" id="ARBA00022806"/>
    </source>
</evidence>
<evidence type="ECO:0000259" key="19">
    <source>
        <dbReference type="PROSITE" id="PS51217"/>
    </source>
</evidence>
<feature type="domain" description="UvrD-like helicase C-terminal" evidence="19">
    <location>
        <begin position="504"/>
        <end position="774"/>
    </location>
</feature>
<protein>
    <recommendedName>
        <fullName evidence="15">RecBCD enzyme subunit RecB</fullName>
        <ecNumber evidence="15">3.1.11.5</ecNumber>
        <ecNumber evidence="15">5.6.2.4</ecNumber>
    </recommendedName>
    <alternativeName>
        <fullName evidence="15">DNA 3'-5' helicase subunit RecB</fullName>
    </alternativeName>
    <alternativeName>
        <fullName evidence="15">Exonuclease V subunit RecB</fullName>
        <shortName evidence="15">ExoV subunit RecB</shortName>
    </alternativeName>
    <alternativeName>
        <fullName evidence="15">Helicase/nuclease RecBCD subunit RecB</fullName>
    </alternativeName>
</protein>
<evidence type="ECO:0000256" key="4">
    <source>
        <dbReference type="ARBA" id="ARBA00022763"/>
    </source>
</evidence>
<feature type="binding site" evidence="15">
    <location>
        <position position="1125"/>
    </location>
    <ligand>
        <name>Mg(2+)</name>
        <dbReference type="ChEBI" id="CHEBI:18420"/>
    </ligand>
</feature>
<evidence type="ECO:0000256" key="5">
    <source>
        <dbReference type="ARBA" id="ARBA00022801"/>
    </source>
</evidence>
<dbReference type="EMBL" id="LS483426">
    <property type="protein sequence ID" value="SQH24788.1"/>
    <property type="molecule type" value="Genomic_DNA"/>
</dbReference>
<keyword evidence="1 15" id="KW-0540">Nuclease</keyword>
<comment type="similarity">
    <text evidence="15">Belongs to the helicase family. UvrD subfamily.</text>
</comment>
<dbReference type="EC" id="3.1.11.5" evidence="15"/>
<dbReference type="AlphaFoldDB" id="A0AAX2J5G1"/>
<dbReference type="PROSITE" id="PS51217">
    <property type="entry name" value="UVRD_HELICASE_CTER"/>
    <property type="match status" value="1"/>
</dbReference>
<name>A0AAX2J5G1_KINKI</name>
<organism evidence="20 21">
    <name type="scientific">Kingella kingae</name>
    <dbReference type="NCBI Taxonomy" id="504"/>
    <lineage>
        <taxon>Bacteria</taxon>
        <taxon>Pseudomonadati</taxon>
        <taxon>Pseudomonadota</taxon>
        <taxon>Betaproteobacteria</taxon>
        <taxon>Neisseriales</taxon>
        <taxon>Neisseriaceae</taxon>
        <taxon>Kingella</taxon>
    </lineage>
</organism>
<dbReference type="Gene3D" id="3.40.50.300">
    <property type="entry name" value="P-loop containing nucleotide triphosphate hydrolases"/>
    <property type="match status" value="2"/>
</dbReference>
<evidence type="ECO:0000256" key="8">
    <source>
        <dbReference type="ARBA" id="ARBA00022840"/>
    </source>
</evidence>
<keyword evidence="4 15" id="KW-0227">DNA damage</keyword>
<dbReference type="CDD" id="cd22352">
    <property type="entry name" value="RecB_C-like"/>
    <property type="match status" value="1"/>
</dbReference>
<evidence type="ECO:0000313" key="21">
    <source>
        <dbReference type="Proteomes" id="UP000248598"/>
    </source>
</evidence>
<evidence type="ECO:0000256" key="2">
    <source>
        <dbReference type="ARBA" id="ARBA00022723"/>
    </source>
</evidence>
<feature type="region of interest" description="DNA-binding and helicase activity, interacts with RecC" evidence="15">
    <location>
        <begin position="1"/>
        <end position="917"/>
    </location>
</feature>
<reference evidence="20 21" key="1">
    <citation type="submission" date="2018-06" db="EMBL/GenBank/DDBJ databases">
        <authorList>
            <consortium name="Pathogen Informatics"/>
            <person name="Doyle S."/>
        </authorList>
    </citation>
    <scope>NUCLEOTIDE SEQUENCE [LARGE SCALE GENOMIC DNA]</scope>
    <source>
        <strain evidence="20 21">NCTC10529</strain>
    </source>
</reference>
<evidence type="ECO:0000256" key="14">
    <source>
        <dbReference type="ARBA" id="ARBA00048988"/>
    </source>
</evidence>
<comment type="subunit">
    <text evidence="15">Heterotrimer of RecB, RecC and RecD. All subunits contribute to DNA-binding. Interacts with RecA.</text>
</comment>
<comment type="catalytic activity">
    <reaction evidence="14 15">
        <text>ATP + H2O = ADP + phosphate + H(+)</text>
        <dbReference type="Rhea" id="RHEA:13065"/>
        <dbReference type="ChEBI" id="CHEBI:15377"/>
        <dbReference type="ChEBI" id="CHEBI:15378"/>
        <dbReference type="ChEBI" id="CHEBI:30616"/>
        <dbReference type="ChEBI" id="CHEBI:43474"/>
        <dbReference type="ChEBI" id="CHEBI:456216"/>
        <dbReference type="EC" id="5.6.2.4"/>
    </reaction>
</comment>
<dbReference type="PANTHER" id="PTHR11070:SF23">
    <property type="entry name" value="RECBCD ENZYME SUBUNIT RECB"/>
    <property type="match status" value="1"/>
</dbReference>
<comment type="catalytic activity">
    <reaction evidence="13 15">
        <text>Couples ATP hydrolysis with the unwinding of duplex DNA by translocating in the 3'-5' direction.</text>
        <dbReference type="EC" id="5.6.2.4"/>
    </reaction>
</comment>
<feature type="coiled-coil region" evidence="17">
    <location>
        <begin position="809"/>
        <end position="843"/>
    </location>
</feature>
<keyword evidence="8 15" id="KW-0067">ATP-binding</keyword>
<dbReference type="Gene3D" id="1.10.3170.10">
    <property type="entry name" value="Recbcd, chain B, domain 2"/>
    <property type="match status" value="1"/>
</dbReference>
<feature type="binding site" evidence="15">
    <location>
        <position position="1138"/>
    </location>
    <ligand>
        <name>Mg(2+)</name>
        <dbReference type="ChEBI" id="CHEBI:18420"/>
    </ligand>
</feature>
<evidence type="ECO:0000256" key="16">
    <source>
        <dbReference type="PROSITE-ProRule" id="PRU00560"/>
    </source>
</evidence>
<keyword evidence="17" id="KW-0175">Coiled coil</keyword>
<evidence type="ECO:0000256" key="7">
    <source>
        <dbReference type="ARBA" id="ARBA00022839"/>
    </source>
</evidence>
<keyword evidence="5 15" id="KW-0378">Hydrolase</keyword>
<sequence>MSHDFTLLNVPLVATNLIEASAGTGKTWNISALFARLVLLEQMPVDKILVVTFTNAATAELKTRLRDRLGEALHVLHKMQAPFGATEVQAACEQYAPKSADFMSKLVEQALQKESRERLMMRLKAALSQFDHAAIYTIHSFCQRVLQDFAFYCQVPFQIELDEDSTPSPIAAQDFWREQVAHHEQLAQIVYRHKKNPQQQAAALASFVGRTYLHTRPMAYTLRDWQAANEGFVRAWQDTANQLDAIESAWEKLQPSLPKNSYQPDDLKSYIQQCHDWKSAGCLPDVNIILKLFFNSKNENKFSLATLTDKAKKDFKGKQDPDALDCLSRTWGEWANHAQILSASEGDVLINVAMDLLHAIRQQNEADKQKQPARQFDDLLLDVFNALQTNRTHATALAQAMSHTWQVVLIDEFQDTDPLQYGIFSRAFMQSSLHTENAPTVFMVGDPKQAIYNFRGADIFAYLQAAENVSPEQRYTLRTNFRSHARLVNSVGALFAKPQPFVLPNLAYETVQAHRSNSHLSPQEAAVRVRWLNDLSLDKTEKTDALQHTSAQWCASEIAYALHRAGQGELRLKDKPLHAGDMAVLVRTRQEGAMVQRELKRLNVQSVLLSRDSVFQEDEARAVYALLAFFLNPQQTAHLVYVLAGCLFGYTAQQLWALQQDERALSEWADEASVALQKWQKVGVYAAVQHFLQQHDVIQNLLAAGNDRTLTNLGQVLELLAAEEESGRLPAALYQWLQQEIAATQDGDSNENRALRLESDEQLVKIVTMHASKGLQYPIVYCPFVWRGKGNKGDDWQVLQGESGSTLLHKNQMTDADKEQAQKERLSEDLRLLYVALTRAEEQLVLYLAAHENTHHHPFYYLLDGDAHKTWSGAKVPAHAYRQIWQQFVQKQNAETTSFEWDETPQAALLWTQNGKSSLHIQSDSDTVYQAQTVATRHYAPVVFSSFTALSSHQHAPEALANTDEAERKWDIAVQAALPSETTSLPIQNDDIWDMAHFPRGAKAGVCLHELLEYFPFGQPAEKHSERIVRVLNRHQIADAENWLPAVCDMLDKVRQTPLVNGIRLCDLSRQEWLNEMAFLFEIEQFNLVDVQNWCKQMNLSPECVQAALSLTFRQLSGFLNGFIDTLVYTQNQALVIDYKSNYLADYSPASLNPEIAKHHYYLQALIYAIATARYLRSRQCCPDVIAVRYVFLRGVDGSSQQGVWACDVPVASLAMWL</sequence>
<feature type="region of interest" description="Nuclease activity, interacts with RecD and RecA" evidence="15">
    <location>
        <begin position="941"/>
        <end position="1218"/>
    </location>
</feature>
<dbReference type="GO" id="GO:0005829">
    <property type="term" value="C:cytosol"/>
    <property type="evidence" value="ECO:0007669"/>
    <property type="project" value="TreeGrafter"/>
</dbReference>
<keyword evidence="2 15" id="KW-0479">Metal-binding</keyword>
<dbReference type="PROSITE" id="PS51198">
    <property type="entry name" value="UVRD_HELICASE_ATP_BIND"/>
    <property type="match status" value="1"/>
</dbReference>
<dbReference type="RefSeq" id="WP_003785532.1">
    <property type="nucleotide sequence ID" value="NZ_CP091518.1"/>
</dbReference>
<dbReference type="Proteomes" id="UP000248598">
    <property type="component" value="Chromosome 1"/>
</dbReference>
<feature type="domain" description="UvrD-like helicase ATP-binding" evidence="18">
    <location>
        <begin position="1"/>
        <end position="484"/>
    </location>
</feature>
<feature type="active site" description="For nuclease activity" evidence="15">
    <location>
        <position position="1138"/>
    </location>
</feature>
<dbReference type="GO" id="GO:0008854">
    <property type="term" value="F:exodeoxyribonuclease V activity"/>
    <property type="evidence" value="ECO:0007669"/>
    <property type="project" value="UniProtKB-EC"/>
</dbReference>
<evidence type="ECO:0000313" key="20">
    <source>
        <dbReference type="EMBL" id="SQH24788.1"/>
    </source>
</evidence>
<evidence type="ECO:0000256" key="3">
    <source>
        <dbReference type="ARBA" id="ARBA00022741"/>
    </source>
</evidence>
<evidence type="ECO:0000256" key="9">
    <source>
        <dbReference type="ARBA" id="ARBA00022842"/>
    </source>
</evidence>
<dbReference type="Gene3D" id="3.90.320.10">
    <property type="match status" value="1"/>
</dbReference>
<keyword evidence="10 15" id="KW-0238">DNA-binding</keyword>
<dbReference type="EC" id="5.6.2.4" evidence="15"/>
<keyword evidence="12 15" id="KW-0413">Isomerase</keyword>
<evidence type="ECO:0000256" key="12">
    <source>
        <dbReference type="ARBA" id="ARBA00023235"/>
    </source>
</evidence>
<dbReference type="GeneID" id="93262283"/>
<evidence type="ECO:0000256" key="13">
    <source>
        <dbReference type="ARBA" id="ARBA00034617"/>
    </source>
</evidence>
<evidence type="ECO:0000256" key="17">
    <source>
        <dbReference type="SAM" id="Coils"/>
    </source>
</evidence>
<dbReference type="GO" id="GO:0000724">
    <property type="term" value="P:double-strand break repair via homologous recombination"/>
    <property type="evidence" value="ECO:0007669"/>
    <property type="project" value="UniProtKB-UniRule"/>
</dbReference>
<comment type="cofactor">
    <cofactor evidence="15">
        <name>Mg(2+)</name>
        <dbReference type="ChEBI" id="CHEBI:18420"/>
    </cofactor>
    <text evidence="15">Binds 1 Mg(2+) ion per subunit.</text>
</comment>
<evidence type="ECO:0000256" key="1">
    <source>
        <dbReference type="ARBA" id="ARBA00022722"/>
    </source>
</evidence>
<dbReference type="InterPro" id="IPR014016">
    <property type="entry name" value="UvrD-like_ATP-bd"/>
</dbReference>
<comment type="domain">
    <text evidence="15">The N-terminal DNA-binding domain is a ssDNA-dependent ATPase and has ATP-dependent 3'-5' helicase function. This domain interacts with RecC.</text>
</comment>
<gene>
    <name evidence="15 20" type="primary">recB</name>
    <name evidence="20" type="ORF">NCTC10529_00982</name>
</gene>
<keyword evidence="11 15" id="KW-0234">DNA repair</keyword>
<comment type="catalytic activity">
    <reaction evidence="15">
        <text>Exonucleolytic cleavage (in the presence of ATP) in either 5'- to 3'- or 3'- to 5'-direction to yield 5'-phosphooligonucleotides.</text>
        <dbReference type="EC" id="3.1.11.5"/>
    </reaction>
</comment>
<dbReference type="GO" id="GO:0043138">
    <property type="term" value="F:3'-5' DNA helicase activity"/>
    <property type="evidence" value="ECO:0007669"/>
    <property type="project" value="UniProtKB-UniRule"/>
</dbReference>
<keyword evidence="3 15" id="KW-0547">Nucleotide-binding</keyword>
<dbReference type="InterPro" id="IPR011604">
    <property type="entry name" value="PDDEXK-like_dom_sf"/>
</dbReference>
<dbReference type="NCBIfam" id="TIGR00609">
    <property type="entry name" value="recB"/>
    <property type="match status" value="1"/>
</dbReference>
<dbReference type="PANTHER" id="PTHR11070">
    <property type="entry name" value="UVRD / RECB / PCRA DNA HELICASE FAMILY MEMBER"/>
    <property type="match status" value="1"/>
</dbReference>
<proteinExistence type="inferred from homology"/>
<dbReference type="GO" id="GO:0000287">
    <property type="term" value="F:magnesium ion binding"/>
    <property type="evidence" value="ECO:0007669"/>
    <property type="project" value="UniProtKB-UniRule"/>
</dbReference>
<dbReference type="InterPro" id="IPR004586">
    <property type="entry name" value="RecB"/>
</dbReference>
<dbReference type="Pfam" id="PF13361">
    <property type="entry name" value="UvrD_C"/>
    <property type="match status" value="1"/>
</dbReference>
<dbReference type="InterPro" id="IPR027417">
    <property type="entry name" value="P-loop_NTPase"/>
</dbReference>
<dbReference type="Pfam" id="PF00580">
    <property type="entry name" value="UvrD-helicase"/>
    <property type="match status" value="1"/>
</dbReference>
<comment type="miscellaneous">
    <text evidence="15">In the RecBCD complex, RecB has a slow 3'-5' helicase, an exonuclease activity and loads RecA onto ssDNA, RecD has a fast 5'-3' helicase activity, while RecC stimulates the ATPase and processivity of the RecB helicase and contributes to recognition of the Chi site.</text>
</comment>
<comment type="function">
    <text evidence="15">A helicase/nuclease that prepares dsDNA breaks (DSB) for recombinational DNA repair. Binds to DSBs and unwinds DNA via a highly rapid and processive ATP-dependent bidirectional helicase activity. Unwinds dsDNA until it encounters a Chi (crossover hotspot instigator) sequence from the 3' direction. Cuts ssDNA a few nucleotides 3' to the Chi site. The properties and activities of the enzyme are changed at Chi. The Chi-altered holoenzyme produces a long 3'-ssDNA overhang and facilitates RecA-binding to the ssDNA for homologous DNA recombination and repair. Holoenzyme degrades any linearized DNA that is unable to undergo homologous recombination. In the holoenzyme this subunit contributes ATPase, 3'-5' helicase, exonuclease activity and loads RecA onto ssDNA.</text>
</comment>
<evidence type="ECO:0000256" key="15">
    <source>
        <dbReference type="HAMAP-Rule" id="MF_01485"/>
    </source>
</evidence>
<dbReference type="InterPro" id="IPR011335">
    <property type="entry name" value="Restrct_endonuc-II-like"/>
</dbReference>
<accession>A0AAX2J5G1</accession>
<dbReference type="GO" id="GO:0009338">
    <property type="term" value="C:exodeoxyribonuclease V complex"/>
    <property type="evidence" value="ECO:0007669"/>
    <property type="project" value="TreeGrafter"/>
</dbReference>
<keyword evidence="7 15" id="KW-0269">Exonuclease</keyword>
<feature type="binding site" evidence="15">
    <location>
        <position position="1009"/>
    </location>
    <ligand>
        <name>Mg(2+)</name>
        <dbReference type="ChEBI" id="CHEBI:18420"/>
    </ligand>
</feature>
<dbReference type="GO" id="GO:0005524">
    <property type="term" value="F:ATP binding"/>
    <property type="evidence" value="ECO:0007669"/>
    <property type="project" value="UniProtKB-UniRule"/>
</dbReference>
<feature type="binding site" evidence="16">
    <location>
        <begin position="20"/>
        <end position="27"/>
    </location>
    <ligand>
        <name>ATP</name>
        <dbReference type="ChEBI" id="CHEBI:30616"/>
    </ligand>
</feature>
<dbReference type="Gene3D" id="1.10.486.10">
    <property type="entry name" value="PCRA, domain 4"/>
    <property type="match status" value="1"/>
</dbReference>
<comment type="domain">
    <text evidence="15">The C-terminal domain has nuclease activity and interacts with RecD. It interacts with RecA, facilitating its loading onto ssDNA.</text>
</comment>